<name>A0ABW9M979_9FIRM</name>
<organism evidence="3 4">
    <name type="scientific">Anaerococcus martiniensis</name>
    <dbReference type="NCBI Taxonomy" id="3115615"/>
    <lineage>
        <taxon>Bacteria</taxon>
        <taxon>Bacillati</taxon>
        <taxon>Bacillota</taxon>
        <taxon>Tissierellia</taxon>
        <taxon>Tissierellales</taxon>
        <taxon>Peptoniphilaceae</taxon>
        <taxon>Anaerococcus</taxon>
    </lineage>
</organism>
<dbReference type="Proteomes" id="UP001637996">
    <property type="component" value="Unassembled WGS sequence"/>
</dbReference>
<reference evidence="3 4" key="1">
    <citation type="journal article" date="2025" name="Anaerobe">
        <title>Description of Anaerococcus kampingiae sp. nov., Anaerococcus groningensis sp. nov., Anaerococcus martiniensis sp. nov., and Anaerococcus cruorum sp. nov., isolated from human clinical specimens.</title>
        <authorList>
            <person name="Boiten K.E."/>
            <person name="Meijer J."/>
            <person name="van Wezel E.M."/>
            <person name="Veloo A.C.M."/>
        </authorList>
    </citation>
    <scope>NUCLEOTIDE SEQUENCE [LARGE SCALE GENOMIC DNA]</scope>
    <source>
        <strain evidence="3 4">ENR0831</strain>
    </source>
</reference>
<proteinExistence type="predicted"/>
<evidence type="ECO:0000313" key="3">
    <source>
        <dbReference type="EMBL" id="MFO3665311.1"/>
    </source>
</evidence>
<feature type="compositionally biased region" description="Acidic residues" evidence="1">
    <location>
        <begin position="81"/>
        <end position="90"/>
    </location>
</feature>
<dbReference type="RefSeq" id="WP_410031020.1">
    <property type="nucleotide sequence ID" value="NZ_JBGMEI010000003.1"/>
</dbReference>
<evidence type="ECO:0000256" key="1">
    <source>
        <dbReference type="SAM" id="MobiDB-lite"/>
    </source>
</evidence>
<dbReference type="EMBL" id="JBGMEI010000003">
    <property type="protein sequence ID" value="MFO3665311.1"/>
    <property type="molecule type" value="Genomic_DNA"/>
</dbReference>
<keyword evidence="2" id="KW-0732">Signal</keyword>
<sequence>MKNKIKLALLLALSLSFLEACNNQNTSSNPDIKNESTVSESENEVTDKREKITENKESNQVSKDEEKEEIDNKDLKTSEEKQDEENDENQLDQASIDKDDLFQEIKNENDKVIKVHMQTNIEDTYPDRTKKASFIADPIYDENQNIIKGDTKKELSNGYLQEIKFVENDDSRAMILERQPGEEETSVSDVKIESYDIKPDYHRLVQAIMDMKDELEVSEEADAYKLNLKDKAMDVIKYVQEEYIINVSDLEQNQIEKTIEVEINKETKLLKKFSLGLKPKVKELEGNKLTAETILSDHELGN</sequence>
<comment type="caution">
    <text evidence="3">The sequence shown here is derived from an EMBL/GenBank/DDBJ whole genome shotgun (WGS) entry which is preliminary data.</text>
</comment>
<evidence type="ECO:0000256" key="2">
    <source>
        <dbReference type="SAM" id="SignalP"/>
    </source>
</evidence>
<evidence type="ECO:0008006" key="5">
    <source>
        <dbReference type="Google" id="ProtNLM"/>
    </source>
</evidence>
<feature type="compositionally biased region" description="Basic and acidic residues" evidence="1">
    <location>
        <begin position="45"/>
        <end position="80"/>
    </location>
</feature>
<accession>A0ABW9M979</accession>
<gene>
    <name evidence="3" type="ORF">ACCQ41_03465</name>
</gene>
<feature type="chain" id="PRO_5046167435" description="Lipoprotein" evidence="2">
    <location>
        <begin position="23"/>
        <end position="302"/>
    </location>
</feature>
<feature type="region of interest" description="Disordered" evidence="1">
    <location>
        <begin position="22"/>
        <end position="99"/>
    </location>
</feature>
<feature type="compositionally biased region" description="Polar residues" evidence="1">
    <location>
        <begin position="22"/>
        <end position="31"/>
    </location>
</feature>
<protein>
    <recommendedName>
        <fullName evidence="5">Lipoprotein</fullName>
    </recommendedName>
</protein>
<feature type="signal peptide" evidence="2">
    <location>
        <begin position="1"/>
        <end position="22"/>
    </location>
</feature>
<keyword evidence="4" id="KW-1185">Reference proteome</keyword>
<evidence type="ECO:0000313" key="4">
    <source>
        <dbReference type="Proteomes" id="UP001637996"/>
    </source>
</evidence>